<protein>
    <submittedName>
        <fullName evidence="2">Uncharacterized protein</fullName>
    </submittedName>
</protein>
<dbReference type="EMBL" id="QKYU01000008">
    <property type="protein sequence ID" value="PZW46858.1"/>
    <property type="molecule type" value="Genomic_DNA"/>
</dbReference>
<dbReference type="Proteomes" id="UP000249688">
    <property type="component" value="Unassembled WGS sequence"/>
</dbReference>
<organism evidence="2 3">
    <name type="scientific">Humitalea rosea</name>
    <dbReference type="NCBI Taxonomy" id="990373"/>
    <lineage>
        <taxon>Bacteria</taxon>
        <taxon>Pseudomonadati</taxon>
        <taxon>Pseudomonadota</taxon>
        <taxon>Alphaproteobacteria</taxon>
        <taxon>Acetobacterales</taxon>
        <taxon>Roseomonadaceae</taxon>
        <taxon>Humitalea</taxon>
    </lineage>
</organism>
<gene>
    <name evidence="2" type="ORF">C8P66_108137</name>
</gene>
<keyword evidence="1" id="KW-0472">Membrane</keyword>
<dbReference type="RefSeq" id="WP_111397876.1">
    <property type="nucleotide sequence ID" value="NZ_QKYU01000008.1"/>
</dbReference>
<accession>A0A2W7IJP4</accession>
<evidence type="ECO:0000256" key="1">
    <source>
        <dbReference type="SAM" id="Phobius"/>
    </source>
</evidence>
<keyword evidence="3" id="KW-1185">Reference proteome</keyword>
<comment type="caution">
    <text evidence="2">The sequence shown here is derived from an EMBL/GenBank/DDBJ whole genome shotgun (WGS) entry which is preliminary data.</text>
</comment>
<keyword evidence="1" id="KW-0812">Transmembrane</keyword>
<dbReference type="AlphaFoldDB" id="A0A2W7IJP4"/>
<evidence type="ECO:0000313" key="2">
    <source>
        <dbReference type="EMBL" id="PZW46858.1"/>
    </source>
</evidence>
<keyword evidence="1" id="KW-1133">Transmembrane helix</keyword>
<feature type="transmembrane region" description="Helical" evidence="1">
    <location>
        <begin position="12"/>
        <end position="31"/>
    </location>
</feature>
<name>A0A2W7IJP4_9PROT</name>
<reference evidence="2 3" key="1">
    <citation type="submission" date="2018-06" db="EMBL/GenBank/DDBJ databases">
        <title>Genomic Encyclopedia of Archaeal and Bacterial Type Strains, Phase II (KMG-II): from individual species to whole genera.</title>
        <authorList>
            <person name="Goeker M."/>
        </authorList>
    </citation>
    <scope>NUCLEOTIDE SEQUENCE [LARGE SCALE GENOMIC DNA]</scope>
    <source>
        <strain evidence="2 3">DSM 24525</strain>
    </source>
</reference>
<evidence type="ECO:0000313" key="3">
    <source>
        <dbReference type="Proteomes" id="UP000249688"/>
    </source>
</evidence>
<proteinExistence type="predicted"/>
<sequence>MNTLAPFLDVMIQVLAMMALAMAGPLVLRWADALKLAADDRVRGYLLQALEVGVQAAATAARARAGLITPAEAAKEASAYVTERVPDALKRLGVSADGLHKMAEARLAPMLEPLARSAAAVTAPL</sequence>